<dbReference type="AlphaFoldDB" id="A0AAD8DZJ4"/>
<name>A0AAD8DZJ4_MYTSE</name>
<dbReference type="CDD" id="cd12322">
    <property type="entry name" value="RRM2_TDP43"/>
    <property type="match status" value="1"/>
</dbReference>
<keyword evidence="7" id="KW-0508">mRNA splicing</keyword>
<dbReference type="InterPro" id="IPR012677">
    <property type="entry name" value="Nucleotide-bd_a/b_plait_sf"/>
</dbReference>
<evidence type="ECO:0000256" key="7">
    <source>
        <dbReference type="ARBA" id="ARBA00023187"/>
    </source>
</evidence>
<evidence type="ECO:0000256" key="9">
    <source>
        <dbReference type="PROSITE-ProRule" id="PRU00176"/>
    </source>
</evidence>
<evidence type="ECO:0000259" key="11">
    <source>
        <dbReference type="PROSITE" id="PS50102"/>
    </source>
</evidence>
<gene>
    <name evidence="12" type="ORF">PYW07_014494</name>
</gene>
<dbReference type="SMART" id="SM00360">
    <property type="entry name" value="RRM"/>
    <property type="match status" value="2"/>
</dbReference>
<keyword evidence="6" id="KW-0804">Transcription</keyword>
<dbReference type="CDD" id="cd19609">
    <property type="entry name" value="NTD_TDP-43"/>
    <property type="match status" value="1"/>
</dbReference>
<reference evidence="12" key="1">
    <citation type="submission" date="2023-03" db="EMBL/GenBank/DDBJ databases">
        <title>Chromosome-level genomes of two armyworms, Mythimna separata and Mythimna loreyi, provide insights into the biosynthesis and reception of sex pheromones.</title>
        <authorList>
            <person name="Zhao H."/>
        </authorList>
    </citation>
    <scope>NUCLEOTIDE SEQUENCE</scope>
    <source>
        <strain evidence="12">BeijingLab</strain>
        <tissue evidence="12">Pupa</tissue>
    </source>
</reference>
<dbReference type="GO" id="GO:0006397">
    <property type="term" value="P:mRNA processing"/>
    <property type="evidence" value="ECO:0007669"/>
    <property type="project" value="UniProtKB-KW"/>
</dbReference>
<dbReference type="SUPFAM" id="SSF54928">
    <property type="entry name" value="RNA-binding domain, RBD"/>
    <property type="match status" value="2"/>
</dbReference>
<dbReference type="Gene3D" id="3.30.70.330">
    <property type="match status" value="2"/>
</dbReference>
<dbReference type="GO" id="GO:0008380">
    <property type="term" value="P:RNA splicing"/>
    <property type="evidence" value="ECO:0007669"/>
    <property type="project" value="UniProtKB-KW"/>
</dbReference>
<keyword evidence="8" id="KW-0539">Nucleus</keyword>
<evidence type="ECO:0000256" key="10">
    <source>
        <dbReference type="SAM" id="MobiDB-lite"/>
    </source>
</evidence>
<dbReference type="Pfam" id="PF18694">
    <property type="entry name" value="TDP-43_N"/>
    <property type="match status" value="1"/>
</dbReference>
<evidence type="ECO:0000256" key="2">
    <source>
        <dbReference type="ARBA" id="ARBA00022664"/>
    </source>
</evidence>
<comment type="subcellular location">
    <subcellularLocation>
        <location evidence="1">Nucleus</location>
    </subcellularLocation>
</comment>
<feature type="compositionally biased region" description="Gly residues" evidence="10">
    <location>
        <begin position="430"/>
        <end position="448"/>
    </location>
</feature>
<keyword evidence="3" id="KW-0677">Repeat</keyword>
<evidence type="ECO:0000256" key="3">
    <source>
        <dbReference type="ARBA" id="ARBA00022737"/>
    </source>
</evidence>
<keyword evidence="4 9" id="KW-0694">RNA-binding</keyword>
<dbReference type="GO" id="GO:0000785">
    <property type="term" value="C:chromatin"/>
    <property type="evidence" value="ECO:0007669"/>
    <property type="project" value="TreeGrafter"/>
</dbReference>
<dbReference type="InterPro" id="IPR041105">
    <property type="entry name" value="TDP-43_N"/>
</dbReference>
<proteinExistence type="predicted"/>
<feature type="compositionally biased region" description="Low complexity" evidence="10">
    <location>
        <begin position="379"/>
        <end position="398"/>
    </location>
</feature>
<protein>
    <recommendedName>
        <fullName evidence="11">RRM domain-containing protein</fullName>
    </recommendedName>
</protein>
<dbReference type="Pfam" id="PF00076">
    <property type="entry name" value="RRM_1"/>
    <property type="match status" value="2"/>
</dbReference>
<evidence type="ECO:0000256" key="4">
    <source>
        <dbReference type="ARBA" id="ARBA00022884"/>
    </source>
</evidence>
<dbReference type="EMBL" id="JARGEI010000003">
    <property type="protein sequence ID" value="KAJ8733943.1"/>
    <property type="molecule type" value="Genomic_DNA"/>
</dbReference>
<feature type="domain" description="RRM" evidence="11">
    <location>
        <begin position="120"/>
        <end position="197"/>
    </location>
</feature>
<feature type="compositionally biased region" description="Low complexity" evidence="10">
    <location>
        <begin position="420"/>
        <end position="429"/>
    </location>
</feature>
<dbReference type="PANTHER" id="PTHR48033:SF9">
    <property type="entry name" value="TAR DNA-BINDING PROTEIN 43"/>
    <property type="match status" value="1"/>
</dbReference>
<comment type="caution">
    <text evidence="12">The sequence shown here is derived from an EMBL/GenBank/DDBJ whole genome shotgun (WGS) entry which is preliminary data.</text>
</comment>
<evidence type="ECO:0000313" key="12">
    <source>
        <dbReference type="EMBL" id="KAJ8733943.1"/>
    </source>
</evidence>
<dbReference type="InterPro" id="IPR000504">
    <property type="entry name" value="RRM_dom"/>
</dbReference>
<keyword evidence="13" id="KW-1185">Reference proteome</keyword>
<evidence type="ECO:0000256" key="6">
    <source>
        <dbReference type="ARBA" id="ARBA00023163"/>
    </source>
</evidence>
<feature type="compositionally biased region" description="Gly residues" evidence="10">
    <location>
        <begin position="369"/>
        <end position="378"/>
    </location>
</feature>
<dbReference type="GO" id="GO:0003723">
    <property type="term" value="F:RNA binding"/>
    <property type="evidence" value="ECO:0007669"/>
    <property type="project" value="UniProtKB-UniRule"/>
</dbReference>
<dbReference type="GO" id="GO:0010468">
    <property type="term" value="P:regulation of gene expression"/>
    <property type="evidence" value="ECO:0007669"/>
    <property type="project" value="TreeGrafter"/>
</dbReference>
<evidence type="ECO:0000313" key="13">
    <source>
        <dbReference type="Proteomes" id="UP001231518"/>
    </source>
</evidence>
<organism evidence="12 13">
    <name type="scientific">Mythimna separata</name>
    <name type="common">Oriental armyworm</name>
    <name type="synonym">Pseudaletia separata</name>
    <dbReference type="NCBI Taxonomy" id="271217"/>
    <lineage>
        <taxon>Eukaryota</taxon>
        <taxon>Metazoa</taxon>
        <taxon>Ecdysozoa</taxon>
        <taxon>Arthropoda</taxon>
        <taxon>Hexapoda</taxon>
        <taxon>Insecta</taxon>
        <taxon>Pterygota</taxon>
        <taxon>Neoptera</taxon>
        <taxon>Endopterygota</taxon>
        <taxon>Lepidoptera</taxon>
        <taxon>Glossata</taxon>
        <taxon>Ditrysia</taxon>
        <taxon>Noctuoidea</taxon>
        <taxon>Noctuidae</taxon>
        <taxon>Noctuinae</taxon>
        <taxon>Hadenini</taxon>
        <taxon>Mythimna</taxon>
    </lineage>
</organism>
<feature type="region of interest" description="Disordered" evidence="10">
    <location>
        <begin position="356"/>
        <end position="456"/>
    </location>
</feature>
<dbReference type="GO" id="GO:0005654">
    <property type="term" value="C:nucleoplasm"/>
    <property type="evidence" value="ECO:0007669"/>
    <property type="project" value="TreeGrafter"/>
</dbReference>
<feature type="compositionally biased region" description="Gly residues" evidence="10">
    <location>
        <begin position="399"/>
        <end position="419"/>
    </location>
</feature>
<sequence>MSTKGGNYNGDLFEYIKVSEDEDDSNAVEIPCELDGTLLLSTLVAQFPGACGLKYRHPDSKSIRGIRLSDGKLHPPSEAGWGKHLYICVFPKENKRKMEDVSPENSAAKTKRLEKKLTCSDLICLGLPWKSTEESIKQYFEQFGEVVMVQLKRDKNGSFKGFGFIRFATYASQMRALAQRHNIDGRWVDVRIPNSKEGVVPQMPCKVFVGRCTEDMTADDLREYFSKFGEVTDVFVPRPFRAFGFVTFLDPEVAQSLCGEDHVIKGASVSVSSAAPKIKTKSQNWKDDSYGPNNWEGNRSGGPSGGSSNNGGNSNIDSLNMQNLGINPNGGPPNNFNLPISLVAAALNQAGWGGFLGGPGNSGPNNWQGGPGPQGGNSGKNWNGNQNWGQNGPPQSWNQGGGNQGWNGSGKGGNGGGNWNQGSWPNGQGNWNGNGSGGGSSSGSGSGGWNNNKPQT</sequence>
<dbReference type="PANTHER" id="PTHR48033">
    <property type="entry name" value="RNA-BINDING (RRM/RBD/RNP MOTIFS) FAMILY PROTEIN"/>
    <property type="match status" value="1"/>
</dbReference>
<accession>A0AAD8DZJ4</accession>
<dbReference type="Proteomes" id="UP001231518">
    <property type="component" value="Chromosome 5"/>
</dbReference>
<evidence type="ECO:0000256" key="8">
    <source>
        <dbReference type="ARBA" id="ARBA00023242"/>
    </source>
</evidence>
<feature type="domain" description="RRM" evidence="11">
    <location>
        <begin position="205"/>
        <end position="276"/>
    </location>
</feature>
<dbReference type="PROSITE" id="PS50102">
    <property type="entry name" value="RRM"/>
    <property type="match status" value="2"/>
</dbReference>
<evidence type="ECO:0000256" key="5">
    <source>
        <dbReference type="ARBA" id="ARBA00023015"/>
    </source>
</evidence>
<keyword evidence="5" id="KW-0805">Transcription regulation</keyword>
<feature type="compositionally biased region" description="Gly residues" evidence="10">
    <location>
        <begin position="299"/>
        <end position="309"/>
    </location>
</feature>
<feature type="region of interest" description="Disordered" evidence="10">
    <location>
        <begin position="275"/>
        <end position="330"/>
    </location>
</feature>
<dbReference type="FunFam" id="3.30.70.330:FF:000107">
    <property type="entry name" value="TAR DNA-binding protein 43"/>
    <property type="match status" value="1"/>
</dbReference>
<evidence type="ECO:0000256" key="1">
    <source>
        <dbReference type="ARBA" id="ARBA00004123"/>
    </source>
</evidence>
<dbReference type="InterPro" id="IPR035979">
    <property type="entry name" value="RBD_domain_sf"/>
</dbReference>
<keyword evidence="2" id="KW-0507">mRNA processing</keyword>